<dbReference type="InterPro" id="IPR029058">
    <property type="entry name" value="AB_hydrolase_fold"/>
</dbReference>
<evidence type="ECO:0000256" key="2">
    <source>
        <dbReference type="SAM" id="Phobius"/>
    </source>
</evidence>
<keyword evidence="2" id="KW-0812">Transmembrane</keyword>
<dbReference type="PRINTS" id="PR00412">
    <property type="entry name" value="EPOXHYDRLASE"/>
</dbReference>
<dbReference type="Pfam" id="PF00561">
    <property type="entry name" value="Abhydrolase_1"/>
    <property type="match status" value="1"/>
</dbReference>
<dbReference type="SUPFAM" id="SSF53474">
    <property type="entry name" value="alpha/beta-Hydrolases"/>
    <property type="match status" value="1"/>
</dbReference>
<name>A0A2J7TKS3_METSI</name>
<feature type="transmembrane region" description="Helical" evidence="2">
    <location>
        <begin position="16"/>
        <end position="37"/>
    </location>
</feature>
<dbReference type="Proteomes" id="UP000236286">
    <property type="component" value="Unassembled WGS sequence"/>
</dbReference>
<dbReference type="EMBL" id="PDZR01000002">
    <property type="protein sequence ID" value="PNG27327.1"/>
    <property type="molecule type" value="Genomic_DNA"/>
</dbReference>
<dbReference type="Gene3D" id="3.40.50.1820">
    <property type="entry name" value="alpha/beta hydrolase"/>
    <property type="match status" value="1"/>
</dbReference>
<feature type="domain" description="AB hydrolase-1" evidence="3">
    <location>
        <begin position="72"/>
        <end position="309"/>
    </location>
</feature>
<evidence type="ECO:0000313" key="4">
    <source>
        <dbReference type="EMBL" id="PNG27327.1"/>
    </source>
</evidence>
<dbReference type="InterPro" id="IPR000639">
    <property type="entry name" value="Epox_hydrolase-like"/>
</dbReference>
<sequence length="325" mass="34747">MKILQAILPARRNSKAAHYALVAAAGGIALGGMALFAREQTKVAERRHPPEGEFLDVEGVRLHYLERGAGEPLILLHGNGTQVEDFETSGLLDLAAKNYRVIAFDRPGFGHSSRPRGTIWTPAAQADLIHEAMIQLGVEHATVLGHSLGASIAVALALRHPASVKKLVLVSGYFYPTDRFDAALQFVGALPIVGDVMRYTISPLLARLAWGGVMKKIFAPADVSKSFSAAIKEMALRPSQLRASSADSALMIPNAIATQKSYGDLAMPVSIVVGGNDRLIKPDSQSLRLHHDIAGSELRVIPRRGNMVHHGAAAEIMRAVGAVTT</sequence>
<dbReference type="AlphaFoldDB" id="A0A2J7TKS3"/>
<proteinExistence type="predicted"/>
<dbReference type="PANTHER" id="PTHR43798:SF31">
    <property type="entry name" value="AB HYDROLASE SUPERFAMILY PROTEIN YCLE"/>
    <property type="match status" value="1"/>
</dbReference>
<dbReference type="PRINTS" id="PR00111">
    <property type="entry name" value="ABHYDROLASE"/>
</dbReference>
<gene>
    <name evidence="4" type="ORF">CR492_04430</name>
</gene>
<keyword evidence="2" id="KW-1133">Transmembrane helix</keyword>
<dbReference type="OrthoDB" id="9815441at2"/>
<dbReference type="InterPro" id="IPR050266">
    <property type="entry name" value="AB_hydrolase_sf"/>
</dbReference>
<keyword evidence="1 4" id="KW-0378">Hydrolase</keyword>
<accession>A0A2J7TKS3</accession>
<reference evidence="4 5" key="1">
    <citation type="submission" date="2017-10" db="EMBL/GenBank/DDBJ databases">
        <title>Genome announcement of Methylocella silvestris TVC from permafrost.</title>
        <authorList>
            <person name="Wang J."/>
            <person name="Geng K."/>
            <person name="Ul-Haque F."/>
            <person name="Crombie A.T."/>
            <person name="Street L.E."/>
            <person name="Wookey P.A."/>
            <person name="Murrell J.C."/>
            <person name="Pratscher J."/>
        </authorList>
    </citation>
    <scope>NUCLEOTIDE SEQUENCE [LARGE SCALE GENOMIC DNA]</scope>
    <source>
        <strain evidence="4 5">TVC</strain>
    </source>
</reference>
<dbReference type="GO" id="GO:0016787">
    <property type="term" value="F:hydrolase activity"/>
    <property type="evidence" value="ECO:0007669"/>
    <property type="project" value="UniProtKB-KW"/>
</dbReference>
<dbReference type="InterPro" id="IPR000073">
    <property type="entry name" value="AB_hydrolase_1"/>
</dbReference>
<organism evidence="4 5">
    <name type="scientific">Methylocella silvestris</name>
    <dbReference type="NCBI Taxonomy" id="199596"/>
    <lineage>
        <taxon>Bacteria</taxon>
        <taxon>Pseudomonadati</taxon>
        <taxon>Pseudomonadota</taxon>
        <taxon>Alphaproteobacteria</taxon>
        <taxon>Hyphomicrobiales</taxon>
        <taxon>Beijerinckiaceae</taxon>
        <taxon>Methylocella</taxon>
    </lineage>
</organism>
<evidence type="ECO:0000259" key="3">
    <source>
        <dbReference type="Pfam" id="PF00561"/>
    </source>
</evidence>
<dbReference type="PANTHER" id="PTHR43798">
    <property type="entry name" value="MONOACYLGLYCEROL LIPASE"/>
    <property type="match status" value="1"/>
</dbReference>
<keyword evidence="2" id="KW-0472">Membrane</keyword>
<comment type="caution">
    <text evidence="4">The sequence shown here is derived from an EMBL/GenBank/DDBJ whole genome shotgun (WGS) entry which is preliminary data.</text>
</comment>
<protein>
    <submittedName>
        <fullName evidence="4">Alpha/beta hydrolase</fullName>
    </submittedName>
</protein>
<evidence type="ECO:0000256" key="1">
    <source>
        <dbReference type="ARBA" id="ARBA00022801"/>
    </source>
</evidence>
<evidence type="ECO:0000313" key="5">
    <source>
        <dbReference type="Proteomes" id="UP000236286"/>
    </source>
</evidence>
<dbReference type="RefSeq" id="WP_102842524.1">
    <property type="nucleotide sequence ID" value="NZ_PDZR01000002.1"/>
</dbReference>
<dbReference type="GO" id="GO:0016020">
    <property type="term" value="C:membrane"/>
    <property type="evidence" value="ECO:0007669"/>
    <property type="project" value="TreeGrafter"/>
</dbReference>